<evidence type="ECO:0000256" key="3">
    <source>
        <dbReference type="ARBA" id="ARBA00022475"/>
    </source>
</evidence>
<sequence>MPQPEHEKNKNPKKKVNFTKIAVEVMAVIVVILTFLVPFYFILVNSFKTSAEASQLSISWPTEFRIIENFTEVLQAQNGMLIRAFFNSSIITVSSILILMVVASMAGFILQRRTGKSISVIGAIFLSGLMIPPAVVPTIWVLERLSLFKTMPGIILVMVAISIPFSIILYTGFIATIPKDIDEAAIIDGCSSWQLFFKIIFPMLKPIHATVIILNSVQIFNDFVHPLYFFPGADNATVQLTLYNFMSMYNTSWNLLFANVLLITIPPFILFLIFSKKIVAGMTAGSVKG</sequence>
<dbReference type="GO" id="GO:0005886">
    <property type="term" value="C:plasma membrane"/>
    <property type="evidence" value="ECO:0007669"/>
    <property type="project" value="UniProtKB-SubCell"/>
</dbReference>
<evidence type="ECO:0000313" key="9">
    <source>
        <dbReference type="EMBL" id="RKL66989.1"/>
    </source>
</evidence>
<evidence type="ECO:0000256" key="1">
    <source>
        <dbReference type="ARBA" id="ARBA00004651"/>
    </source>
</evidence>
<evidence type="ECO:0000256" key="5">
    <source>
        <dbReference type="ARBA" id="ARBA00022989"/>
    </source>
</evidence>
<keyword evidence="6 7" id="KW-0472">Membrane</keyword>
<dbReference type="AlphaFoldDB" id="A0A3A9K3T2"/>
<evidence type="ECO:0000256" key="7">
    <source>
        <dbReference type="RuleBase" id="RU363032"/>
    </source>
</evidence>
<reference evidence="9 10" key="1">
    <citation type="submission" date="2017-10" db="EMBL/GenBank/DDBJ databases">
        <title>Bacillus sp. nov., a halophilic bacterium isolated from a Keqin Lake.</title>
        <authorList>
            <person name="Wang H."/>
        </authorList>
    </citation>
    <scope>NUCLEOTIDE SEQUENCE [LARGE SCALE GENOMIC DNA]</scope>
    <source>
        <strain evidence="9 10">KCTC 13187</strain>
    </source>
</reference>
<dbReference type="PANTHER" id="PTHR43744">
    <property type="entry name" value="ABC TRANSPORTER PERMEASE PROTEIN MG189-RELATED-RELATED"/>
    <property type="match status" value="1"/>
</dbReference>
<comment type="caution">
    <text evidence="9">The sequence shown here is derived from an EMBL/GenBank/DDBJ whole genome shotgun (WGS) entry which is preliminary data.</text>
</comment>
<comment type="similarity">
    <text evidence="7">Belongs to the binding-protein-dependent transport system permease family.</text>
</comment>
<keyword evidence="3" id="KW-1003">Cell membrane</keyword>
<dbReference type="InterPro" id="IPR035906">
    <property type="entry name" value="MetI-like_sf"/>
</dbReference>
<proteinExistence type="inferred from homology"/>
<feature type="transmembrane region" description="Helical" evidence="7">
    <location>
        <begin position="195"/>
        <end position="220"/>
    </location>
</feature>
<protein>
    <submittedName>
        <fullName evidence="9">ABC transporter</fullName>
    </submittedName>
</protein>
<name>A0A3A9K3T2_9BACI</name>
<keyword evidence="5 7" id="KW-1133">Transmembrane helix</keyword>
<feature type="transmembrane region" description="Helical" evidence="7">
    <location>
        <begin position="253"/>
        <end position="274"/>
    </location>
</feature>
<dbReference type="InterPro" id="IPR000515">
    <property type="entry name" value="MetI-like"/>
</dbReference>
<keyword evidence="4 7" id="KW-0812">Transmembrane</keyword>
<feature type="transmembrane region" description="Helical" evidence="7">
    <location>
        <begin position="21"/>
        <end position="43"/>
    </location>
</feature>
<dbReference type="SUPFAM" id="SSF161098">
    <property type="entry name" value="MetI-like"/>
    <property type="match status" value="1"/>
</dbReference>
<dbReference type="PROSITE" id="PS50928">
    <property type="entry name" value="ABC_TM1"/>
    <property type="match status" value="1"/>
</dbReference>
<dbReference type="CDD" id="cd06261">
    <property type="entry name" value="TM_PBP2"/>
    <property type="match status" value="1"/>
</dbReference>
<evidence type="ECO:0000259" key="8">
    <source>
        <dbReference type="PROSITE" id="PS50928"/>
    </source>
</evidence>
<evidence type="ECO:0000256" key="4">
    <source>
        <dbReference type="ARBA" id="ARBA00022692"/>
    </source>
</evidence>
<feature type="transmembrane region" description="Helical" evidence="7">
    <location>
        <begin position="117"/>
        <end position="142"/>
    </location>
</feature>
<dbReference type="Proteomes" id="UP000281498">
    <property type="component" value="Unassembled WGS sequence"/>
</dbReference>
<dbReference type="EMBL" id="PDOE01000005">
    <property type="protein sequence ID" value="RKL66989.1"/>
    <property type="molecule type" value="Genomic_DNA"/>
</dbReference>
<feature type="transmembrane region" description="Helical" evidence="7">
    <location>
        <begin position="90"/>
        <end position="110"/>
    </location>
</feature>
<keyword evidence="10" id="KW-1185">Reference proteome</keyword>
<gene>
    <name evidence="9" type="ORF">CR203_13950</name>
</gene>
<dbReference type="GO" id="GO:0055085">
    <property type="term" value="P:transmembrane transport"/>
    <property type="evidence" value="ECO:0007669"/>
    <property type="project" value="InterPro"/>
</dbReference>
<feature type="domain" description="ABC transmembrane type-1" evidence="8">
    <location>
        <begin position="85"/>
        <end position="274"/>
    </location>
</feature>
<organism evidence="9 10">
    <name type="scientific">Salipaludibacillus neizhouensis</name>
    <dbReference type="NCBI Taxonomy" id="885475"/>
    <lineage>
        <taxon>Bacteria</taxon>
        <taxon>Bacillati</taxon>
        <taxon>Bacillota</taxon>
        <taxon>Bacilli</taxon>
        <taxon>Bacillales</taxon>
        <taxon>Bacillaceae</taxon>
    </lineage>
</organism>
<evidence type="ECO:0000256" key="6">
    <source>
        <dbReference type="ARBA" id="ARBA00023136"/>
    </source>
</evidence>
<dbReference type="Pfam" id="PF00528">
    <property type="entry name" value="BPD_transp_1"/>
    <property type="match status" value="1"/>
</dbReference>
<feature type="transmembrane region" description="Helical" evidence="7">
    <location>
        <begin position="154"/>
        <end position="175"/>
    </location>
</feature>
<comment type="subcellular location">
    <subcellularLocation>
        <location evidence="1 7">Cell membrane</location>
        <topology evidence="1 7">Multi-pass membrane protein</topology>
    </subcellularLocation>
</comment>
<dbReference type="Gene3D" id="1.10.3720.10">
    <property type="entry name" value="MetI-like"/>
    <property type="match status" value="1"/>
</dbReference>
<evidence type="ECO:0000313" key="10">
    <source>
        <dbReference type="Proteomes" id="UP000281498"/>
    </source>
</evidence>
<evidence type="ECO:0000256" key="2">
    <source>
        <dbReference type="ARBA" id="ARBA00022448"/>
    </source>
</evidence>
<dbReference type="PANTHER" id="PTHR43744:SF12">
    <property type="entry name" value="ABC TRANSPORTER PERMEASE PROTEIN MG189-RELATED"/>
    <property type="match status" value="1"/>
</dbReference>
<accession>A0A3A9K3T2</accession>
<keyword evidence="2 7" id="KW-0813">Transport</keyword>
<dbReference type="OrthoDB" id="9772609at2"/>